<dbReference type="InterPro" id="IPR018490">
    <property type="entry name" value="cNMP-bd_dom_sf"/>
</dbReference>
<dbReference type="SUPFAM" id="SSF51206">
    <property type="entry name" value="cAMP-binding domain-like"/>
    <property type="match status" value="1"/>
</dbReference>
<protein>
    <submittedName>
        <fullName evidence="2">Transcriptional regulator</fullName>
    </submittedName>
</protein>
<dbReference type="Gene3D" id="2.60.120.10">
    <property type="entry name" value="Jelly Rolls"/>
    <property type="match status" value="1"/>
</dbReference>
<dbReference type="Pfam" id="PF15977">
    <property type="entry name" value="HTH_46"/>
    <property type="match status" value="1"/>
</dbReference>
<sequence>MNFKLKNEVAFLKTGSLSILRNDNQLVTFSLNGPAIVGMAQLFHQECTHFFRCDSESEMFLLDQNVFCDLLTAKNLWFHAFNILNHHMEIYFQREKRLIQKNIKGIVVEHLIYIWNQGANFREKTSVYTFILARNQVSRSSLHKIMAQLTEEGLIKLDHGKLICFRYDALDH</sequence>
<gene>
    <name evidence="2" type="ORF">G4P47_002570</name>
</gene>
<dbReference type="InterPro" id="IPR014710">
    <property type="entry name" value="RmlC-like_jellyroll"/>
</dbReference>
<evidence type="ECO:0000313" key="2">
    <source>
        <dbReference type="EMBL" id="HAE7703612.1"/>
    </source>
</evidence>
<dbReference type="EMBL" id="DAASZT010000002">
    <property type="protein sequence ID" value="HAE7703612.1"/>
    <property type="molecule type" value="Genomic_DNA"/>
</dbReference>
<dbReference type="AlphaFoldDB" id="A0A736P9N6"/>
<evidence type="ECO:0000259" key="1">
    <source>
        <dbReference type="Pfam" id="PF15977"/>
    </source>
</evidence>
<proteinExistence type="predicted"/>
<accession>A0A736P9N6</accession>
<reference evidence="2" key="1">
    <citation type="journal article" date="2018" name="Genome Biol.">
        <title>SKESA: strategic k-mer extension for scrupulous assemblies.</title>
        <authorList>
            <person name="Souvorov A."/>
            <person name="Agarwala R."/>
            <person name="Lipman D.J."/>
        </authorList>
    </citation>
    <scope>NUCLEOTIDE SEQUENCE</scope>
    <source>
        <strain evidence="2">13-4047</strain>
    </source>
</reference>
<name>A0A736P9N6_SALET</name>
<feature type="domain" description="IprA winged helix-turn-helix" evidence="1">
    <location>
        <begin position="107"/>
        <end position="163"/>
    </location>
</feature>
<dbReference type="InterPro" id="IPR041687">
    <property type="entry name" value="HTH_46"/>
</dbReference>
<organism evidence="2">
    <name type="scientific">Salmonella enterica subsp. enterica serovar Javiana</name>
    <dbReference type="NCBI Taxonomy" id="363569"/>
    <lineage>
        <taxon>Bacteria</taxon>
        <taxon>Pseudomonadati</taxon>
        <taxon>Pseudomonadota</taxon>
        <taxon>Gammaproteobacteria</taxon>
        <taxon>Enterobacterales</taxon>
        <taxon>Enterobacteriaceae</taxon>
        <taxon>Salmonella</taxon>
    </lineage>
</organism>
<comment type="caution">
    <text evidence="2">The sequence shown here is derived from an EMBL/GenBank/DDBJ whole genome shotgun (WGS) entry which is preliminary data.</text>
</comment>
<reference evidence="2" key="2">
    <citation type="submission" date="2018-07" db="EMBL/GenBank/DDBJ databases">
        <authorList>
            <consortium name="NCBI Pathogen Detection Project"/>
        </authorList>
    </citation>
    <scope>NUCLEOTIDE SEQUENCE</scope>
    <source>
        <strain evidence="2">13-4047</strain>
    </source>
</reference>